<comment type="caution">
    <text evidence="1">The sequence shown here is derived from an EMBL/GenBank/DDBJ whole genome shotgun (WGS) entry which is preliminary data.</text>
</comment>
<dbReference type="Proteomes" id="UP000807115">
    <property type="component" value="Chromosome 2"/>
</dbReference>
<evidence type="ECO:0000313" key="1">
    <source>
        <dbReference type="EMBL" id="KAG0542439.1"/>
    </source>
</evidence>
<proteinExistence type="predicted"/>
<dbReference type="SMART" id="SM01157">
    <property type="entry name" value="DUF1719"/>
    <property type="match status" value="1"/>
</dbReference>
<protein>
    <recommendedName>
        <fullName evidence="3">Rx N-terminal domain-containing protein</fullName>
    </recommendedName>
</protein>
<name>A0A921US78_SORBI</name>
<accession>A0A921US78</accession>
<organism evidence="1 2">
    <name type="scientific">Sorghum bicolor</name>
    <name type="common">Sorghum</name>
    <name type="synonym">Sorghum vulgare</name>
    <dbReference type="NCBI Taxonomy" id="4558"/>
    <lineage>
        <taxon>Eukaryota</taxon>
        <taxon>Viridiplantae</taxon>
        <taxon>Streptophyta</taxon>
        <taxon>Embryophyta</taxon>
        <taxon>Tracheophyta</taxon>
        <taxon>Spermatophyta</taxon>
        <taxon>Magnoliopsida</taxon>
        <taxon>Liliopsida</taxon>
        <taxon>Poales</taxon>
        <taxon>Poaceae</taxon>
        <taxon>PACMAD clade</taxon>
        <taxon>Panicoideae</taxon>
        <taxon>Andropogonodae</taxon>
        <taxon>Andropogoneae</taxon>
        <taxon>Sorghinae</taxon>
        <taxon>Sorghum</taxon>
    </lineage>
</organism>
<sequence length="516" mass="59921">MAEIVGSAVVQESVNQILSGMLQTYEEKQSSNAFRNLERLEMAHIRLEAVLQTSEKWEITDTSLLRWRRKLKSAARECNDTLHRCRQRILDEEHIEKEVSNFSLPKRVLHATRSFVSSIFKHDNSDLNKSIVQRFEWYADGAREFLSLVELGGMPRCHMPFDPLISHLLAGMILKHRIIRANKCPLFLLLAPFITEEHGIEGRFYFMQKDHNAPDDDFCLTVSLQISESTDIVGVAIQCLQLFAPLFKSMVEKVREELMQLPTQDFLWVPYYLDPHQQKFWDNVHRFGSQWFRPNPLCCKEHDKDKLCLGSQLDKSSGLPFVSLDRVIEVGLRCQVLLSECNKQTASLSEYKTSAHDHPCLKAGVLFAPHGSSEDMLLADKFPAIAAIYSEEQHFLHKVFTLGQLEEIMLPEAIDYFCQHEEARVYQMVWRSRHGTAYIRFERASIIIPSTRQTFYGAKRRKLLQGQDEELEFSMKYWVCHFLDLWAAYAPIQLQASIMDWYQGVKEKKKQHNTAT</sequence>
<evidence type="ECO:0000313" key="2">
    <source>
        <dbReference type="Proteomes" id="UP000807115"/>
    </source>
</evidence>
<reference evidence="1" key="2">
    <citation type="submission" date="2020-10" db="EMBL/GenBank/DDBJ databases">
        <authorList>
            <person name="Cooper E.A."/>
            <person name="Brenton Z.W."/>
            <person name="Flinn B.S."/>
            <person name="Jenkins J."/>
            <person name="Shu S."/>
            <person name="Flowers D."/>
            <person name="Luo F."/>
            <person name="Wang Y."/>
            <person name="Xia P."/>
            <person name="Barry K."/>
            <person name="Daum C."/>
            <person name="Lipzen A."/>
            <person name="Yoshinaga Y."/>
            <person name="Schmutz J."/>
            <person name="Saski C."/>
            <person name="Vermerris W."/>
            <person name="Kresovich S."/>
        </authorList>
    </citation>
    <scope>NUCLEOTIDE SEQUENCE</scope>
</reference>
<dbReference type="InterPro" id="IPR013181">
    <property type="entry name" value="DUF1719"/>
</dbReference>
<dbReference type="PANTHER" id="PTHR33377">
    <property type="entry name" value="OS10G0134700 PROTEIN-RELATED"/>
    <property type="match status" value="1"/>
</dbReference>
<gene>
    <name evidence="1" type="ORF">BDA96_02G104200</name>
</gene>
<dbReference type="Pfam" id="PF08224">
    <property type="entry name" value="DUF1719"/>
    <property type="match status" value="1"/>
</dbReference>
<evidence type="ECO:0008006" key="3">
    <source>
        <dbReference type="Google" id="ProtNLM"/>
    </source>
</evidence>
<dbReference type="PANTHER" id="PTHR33377:SF3">
    <property type="entry name" value="WW DOMAIN-CONTAINING PROTEIN"/>
    <property type="match status" value="1"/>
</dbReference>
<dbReference type="EMBL" id="CM027681">
    <property type="protein sequence ID" value="KAG0542439.1"/>
    <property type="molecule type" value="Genomic_DNA"/>
</dbReference>
<dbReference type="AlphaFoldDB" id="A0A921US78"/>
<reference evidence="1" key="1">
    <citation type="journal article" date="2019" name="BMC Genomics">
        <title>A new reference genome for Sorghum bicolor reveals high levels of sequence similarity between sweet and grain genotypes: implications for the genetics of sugar metabolism.</title>
        <authorList>
            <person name="Cooper E.A."/>
            <person name="Brenton Z.W."/>
            <person name="Flinn B.S."/>
            <person name="Jenkins J."/>
            <person name="Shu S."/>
            <person name="Flowers D."/>
            <person name="Luo F."/>
            <person name="Wang Y."/>
            <person name="Xia P."/>
            <person name="Barry K."/>
            <person name="Daum C."/>
            <person name="Lipzen A."/>
            <person name="Yoshinaga Y."/>
            <person name="Schmutz J."/>
            <person name="Saski C."/>
            <person name="Vermerris W."/>
            <person name="Kresovich S."/>
        </authorList>
    </citation>
    <scope>NUCLEOTIDE SEQUENCE</scope>
</reference>